<feature type="compositionally biased region" description="Acidic residues" evidence="1">
    <location>
        <begin position="124"/>
        <end position="136"/>
    </location>
</feature>
<name>A0A2G9GW62_9LAMI</name>
<evidence type="ECO:0000256" key="1">
    <source>
        <dbReference type="SAM" id="MobiDB-lite"/>
    </source>
</evidence>
<dbReference type="STRING" id="429701.A0A2G9GW62"/>
<feature type="compositionally biased region" description="Basic and acidic residues" evidence="1">
    <location>
        <begin position="184"/>
        <end position="199"/>
    </location>
</feature>
<protein>
    <submittedName>
        <fullName evidence="2">Uncharacterized protein</fullName>
    </submittedName>
</protein>
<comment type="caution">
    <text evidence="2">The sequence shown here is derived from an EMBL/GenBank/DDBJ whole genome shotgun (WGS) entry which is preliminary data.</text>
</comment>
<feature type="compositionally biased region" description="Basic and acidic residues" evidence="1">
    <location>
        <begin position="137"/>
        <end position="176"/>
    </location>
</feature>
<keyword evidence="3" id="KW-1185">Reference proteome</keyword>
<proteinExistence type="predicted"/>
<feature type="region of interest" description="Disordered" evidence="1">
    <location>
        <begin position="248"/>
        <end position="275"/>
    </location>
</feature>
<dbReference type="AlphaFoldDB" id="A0A2G9GW62"/>
<reference evidence="3" key="1">
    <citation type="journal article" date="2018" name="Gigascience">
        <title>Genome assembly of the Pink Ipe (Handroanthus impetiginosus, Bignoniaceae), a highly valued, ecologically keystone Neotropical timber forest tree.</title>
        <authorList>
            <person name="Silva-Junior O.B."/>
            <person name="Grattapaglia D."/>
            <person name="Novaes E."/>
            <person name="Collevatti R.G."/>
        </authorList>
    </citation>
    <scope>NUCLEOTIDE SEQUENCE [LARGE SCALE GENOMIC DNA]</scope>
    <source>
        <strain evidence="3">cv. UFG-1</strain>
    </source>
</reference>
<evidence type="ECO:0000313" key="2">
    <source>
        <dbReference type="EMBL" id="PIN09523.1"/>
    </source>
</evidence>
<dbReference type="OrthoDB" id="928194at2759"/>
<feature type="region of interest" description="Disordered" evidence="1">
    <location>
        <begin position="85"/>
        <end position="205"/>
    </location>
</feature>
<feature type="compositionally biased region" description="Basic and acidic residues" evidence="1">
    <location>
        <begin position="250"/>
        <end position="275"/>
    </location>
</feature>
<sequence length="289" mass="33296">MRKCAGAGRNRKKYLDGCTVGLMVCEFNPTSQELCLLNPNSAITAIARAKHQEIKELTKRVEEVEAATNKDLCVLAPVKIDATATKEQRDRGAACDNDGKEKEKKDEKKEDEKDEEMDEKRKDDEDEKEEEKTEEDEQKKEKIEEGQNDKKGKKEDGEDEEGKEKECEKEEERKDGNDDEECDHDANNEYNDMNKENQTKHRAGQVSWYHEIEMNKKLEGIPRKLNFGQDVDFDFDSPLSTTPAKCAKQMNDESDHAEEKKIIPEQEKAGPKKKWSDLKLNAKAFEKYN</sequence>
<evidence type="ECO:0000313" key="3">
    <source>
        <dbReference type="Proteomes" id="UP000231279"/>
    </source>
</evidence>
<dbReference type="Proteomes" id="UP000231279">
    <property type="component" value="Unassembled WGS sequence"/>
</dbReference>
<organism evidence="2 3">
    <name type="scientific">Handroanthus impetiginosus</name>
    <dbReference type="NCBI Taxonomy" id="429701"/>
    <lineage>
        <taxon>Eukaryota</taxon>
        <taxon>Viridiplantae</taxon>
        <taxon>Streptophyta</taxon>
        <taxon>Embryophyta</taxon>
        <taxon>Tracheophyta</taxon>
        <taxon>Spermatophyta</taxon>
        <taxon>Magnoliopsida</taxon>
        <taxon>eudicotyledons</taxon>
        <taxon>Gunneridae</taxon>
        <taxon>Pentapetalae</taxon>
        <taxon>asterids</taxon>
        <taxon>lamiids</taxon>
        <taxon>Lamiales</taxon>
        <taxon>Bignoniaceae</taxon>
        <taxon>Crescentiina</taxon>
        <taxon>Tabebuia alliance</taxon>
        <taxon>Handroanthus</taxon>
    </lineage>
</organism>
<feature type="compositionally biased region" description="Basic and acidic residues" evidence="1">
    <location>
        <begin position="85"/>
        <end position="111"/>
    </location>
</feature>
<gene>
    <name evidence="2" type="ORF">CDL12_17895</name>
</gene>
<accession>A0A2G9GW62</accession>
<dbReference type="EMBL" id="NKXS01003515">
    <property type="protein sequence ID" value="PIN09523.1"/>
    <property type="molecule type" value="Genomic_DNA"/>
</dbReference>